<dbReference type="Gene3D" id="3.60.10.10">
    <property type="entry name" value="Endonuclease/exonuclease/phosphatase"/>
    <property type="match status" value="1"/>
</dbReference>
<gene>
    <name evidence="2" type="ORF">C0Q70_14465</name>
</gene>
<dbReference type="SUPFAM" id="SSF56219">
    <property type="entry name" value="DNase I-like"/>
    <property type="match status" value="1"/>
</dbReference>
<accession>A0A2T7P035</accession>
<dbReference type="AlphaFoldDB" id="A0A2T7P035"/>
<protein>
    <recommendedName>
        <fullName evidence="4">Endonuclease/exonuclease/phosphatase domain-containing protein</fullName>
    </recommendedName>
</protein>
<reference evidence="2 3" key="1">
    <citation type="submission" date="2018-04" db="EMBL/GenBank/DDBJ databases">
        <title>The genome of golden apple snail Pomacea canaliculata provides insight into stress tolerance and invasive adaptation.</title>
        <authorList>
            <person name="Liu C."/>
            <person name="Liu B."/>
            <person name="Ren Y."/>
            <person name="Zhang Y."/>
            <person name="Wang H."/>
            <person name="Li S."/>
            <person name="Jiang F."/>
            <person name="Yin L."/>
            <person name="Zhang G."/>
            <person name="Qian W."/>
            <person name="Fan W."/>
        </authorList>
    </citation>
    <scope>NUCLEOTIDE SEQUENCE [LARGE SCALE GENOMIC DNA]</scope>
    <source>
        <strain evidence="2">SZHN2017</strain>
        <tissue evidence="2">Muscle</tissue>
    </source>
</reference>
<dbReference type="InterPro" id="IPR036691">
    <property type="entry name" value="Endo/exonu/phosph_ase_sf"/>
</dbReference>
<name>A0A2T7P035_POMCA</name>
<evidence type="ECO:0000256" key="1">
    <source>
        <dbReference type="SAM" id="MobiDB-lite"/>
    </source>
</evidence>
<dbReference type="STRING" id="400727.A0A2T7P035"/>
<evidence type="ECO:0000313" key="3">
    <source>
        <dbReference type="Proteomes" id="UP000245119"/>
    </source>
</evidence>
<sequence>MTRNRLKLNDDKTEELLCGPRARREQIGISAVQWKTPTRSALEPGPSKTRHLSCGTTTKWCNLPCSGVVACVPRRPTELCRREPCAPGRSNQAEQGPGQEDSSPEELMTQTGESPREASLPTHLLTTKTRTRIGTWNIRTLYESGKSAQVAREMRRYNITVLGLCETRWNGSGQTRLTSGETIIYSGHKDRDHDHTQGVALLMSTEATKALRAWEPVSPRLMSEDYHHPMPCTNKCRR</sequence>
<dbReference type="EMBL" id="PZQS01000008">
    <property type="protein sequence ID" value="PVD26787.1"/>
    <property type="molecule type" value="Genomic_DNA"/>
</dbReference>
<evidence type="ECO:0000313" key="2">
    <source>
        <dbReference type="EMBL" id="PVD26787.1"/>
    </source>
</evidence>
<dbReference type="OrthoDB" id="10030815at2759"/>
<proteinExistence type="predicted"/>
<evidence type="ECO:0008006" key="4">
    <source>
        <dbReference type="Google" id="ProtNLM"/>
    </source>
</evidence>
<dbReference type="Proteomes" id="UP000245119">
    <property type="component" value="Linkage Group LG8"/>
</dbReference>
<comment type="caution">
    <text evidence="2">The sequence shown here is derived from an EMBL/GenBank/DDBJ whole genome shotgun (WGS) entry which is preliminary data.</text>
</comment>
<organism evidence="2 3">
    <name type="scientific">Pomacea canaliculata</name>
    <name type="common">Golden apple snail</name>
    <dbReference type="NCBI Taxonomy" id="400727"/>
    <lineage>
        <taxon>Eukaryota</taxon>
        <taxon>Metazoa</taxon>
        <taxon>Spiralia</taxon>
        <taxon>Lophotrochozoa</taxon>
        <taxon>Mollusca</taxon>
        <taxon>Gastropoda</taxon>
        <taxon>Caenogastropoda</taxon>
        <taxon>Architaenioglossa</taxon>
        <taxon>Ampullarioidea</taxon>
        <taxon>Ampullariidae</taxon>
        <taxon>Pomacea</taxon>
    </lineage>
</organism>
<feature type="region of interest" description="Disordered" evidence="1">
    <location>
        <begin position="82"/>
        <end position="126"/>
    </location>
</feature>
<keyword evidence="3" id="KW-1185">Reference proteome</keyword>